<comment type="caution">
    <text evidence="2">The sequence shown here is derived from an EMBL/GenBank/DDBJ whole genome shotgun (WGS) entry which is preliminary data.</text>
</comment>
<dbReference type="Gene3D" id="1.20.5.340">
    <property type="match status" value="3"/>
</dbReference>
<dbReference type="GeneID" id="29983029"/>
<evidence type="ECO:0000313" key="3">
    <source>
        <dbReference type="Proteomes" id="UP000054821"/>
    </source>
</evidence>
<dbReference type="InterPro" id="IPR010730">
    <property type="entry name" value="HET"/>
</dbReference>
<dbReference type="RefSeq" id="XP_018663712.2">
    <property type="nucleotide sequence ID" value="XM_018802946.2"/>
</dbReference>
<dbReference type="Pfam" id="PF06985">
    <property type="entry name" value="HET"/>
    <property type="match status" value="1"/>
</dbReference>
<accession>A0A2P4ZLV7</accession>
<dbReference type="STRING" id="398673.A0A2P4ZLV7"/>
<sequence length="718" mass="81925">MASIYAKASRVIVWLEEAMGSHPEDSKILDNACRALEEISNAASGQPAKPSDDEAARLAIQTILQRSWFERIWVLQEVAAARHVVMMFHSMDMDGFAFCTSLTKLNYDFKDPATRNRIRSAAYLIKGAGLRPKHLATFSDRFSLNICPLGELVDMYHNRKAKDLRDKIYALLGMSSDTPRGLLPNYNMLWRDLFRQLVHSLIGEQALVETWDDQQVAVIKHVGCVLGKVVSVSSAGAWDERQSIDVNIAVDNGSDDRWRWDGCWTLQASAKSIQQGDVICLLQGASKPTIIRPCEDYCVVVAIAVTPIGNKRLEGTPFDWLDCSREIQAFHREMILVWDWETPCEELYEIDYECFLNNRDFILTKTKKETDDRWGKAARLHYVGWLWKDAESYENAIKNFQKAIKTYRRMYRLRHQANEATFEVWYQTYTAIIKITRPPSLSARWETLFLRRKAKGLGIMADILGRRGDYFEVTERGVLQIIKPFREELLKLLLAVHGDKVPITDAVMKTAVGDDSVATEILTIFFDWRGDQVPVSEEVLKAAANNRYQGKKLLELFLSQRGDQISISEGIVKSAAGNYGQAMEVIKLLLDRYEDQVPITEEVLKVAAGNYHHGKQVIALFLSRRGSQVPMTAEVLKQAARNPYQAKEIIELFLVQRGDQVPITEEVLKMAAENIKQGKEVIQLLLDRRYGQIPITEEVIKTATETWGRDEEIVRQLW</sequence>
<evidence type="ECO:0000313" key="2">
    <source>
        <dbReference type="EMBL" id="PON25276.1"/>
    </source>
</evidence>
<gene>
    <name evidence="2" type="ORF">TGAM01_v205962</name>
</gene>
<dbReference type="AlphaFoldDB" id="A0A2P4ZLV7"/>
<dbReference type="PANTHER" id="PTHR24148">
    <property type="entry name" value="ANKYRIN REPEAT DOMAIN-CONTAINING PROTEIN 39 HOMOLOG-RELATED"/>
    <property type="match status" value="1"/>
</dbReference>
<dbReference type="Pfam" id="PF23397">
    <property type="entry name" value="DUF7104"/>
    <property type="match status" value="7"/>
</dbReference>
<feature type="domain" description="Heterokaryon incompatibility" evidence="1">
    <location>
        <begin position="1"/>
        <end position="77"/>
    </location>
</feature>
<protein>
    <recommendedName>
        <fullName evidence="1">Heterokaryon incompatibility domain-containing protein</fullName>
    </recommendedName>
</protein>
<dbReference type="EMBL" id="JPDN02000019">
    <property type="protein sequence ID" value="PON25276.1"/>
    <property type="molecule type" value="Genomic_DNA"/>
</dbReference>
<name>A0A2P4ZLV7_9HYPO</name>
<dbReference type="Proteomes" id="UP000054821">
    <property type="component" value="Unassembled WGS sequence"/>
</dbReference>
<dbReference type="InterPro" id="IPR055530">
    <property type="entry name" value="DUF7104"/>
</dbReference>
<dbReference type="PANTHER" id="PTHR24148:SF78">
    <property type="entry name" value="HETEROKARYON INCOMPATIBILITY DOMAIN-CONTAINING PROTEIN"/>
    <property type="match status" value="1"/>
</dbReference>
<keyword evidence="3" id="KW-1185">Reference proteome</keyword>
<reference evidence="2 3" key="1">
    <citation type="journal article" date="2016" name="Genome Announc.">
        <title>Draft Whole-Genome Sequence of Trichoderma gamsii T6085, a Promising Biocontrol Agent of Fusarium Head Blight on Wheat.</title>
        <authorList>
            <person name="Baroncelli R."/>
            <person name="Zapparata A."/>
            <person name="Piaggeschi G."/>
            <person name="Sarrocco S."/>
            <person name="Vannacci G."/>
        </authorList>
    </citation>
    <scope>NUCLEOTIDE SEQUENCE [LARGE SCALE GENOMIC DNA]</scope>
    <source>
        <strain evidence="2 3">T6085</strain>
    </source>
</reference>
<organism evidence="2 3">
    <name type="scientific">Trichoderma gamsii</name>
    <dbReference type="NCBI Taxonomy" id="398673"/>
    <lineage>
        <taxon>Eukaryota</taxon>
        <taxon>Fungi</taxon>
        <taxon>Dikarya</taxon>
        <taxon>Ascomycota</taxon>
        <taxon>Pezizomycotina</taxon>
        <taxon>Sordariomycetes</taxon>
        <taxon>Hypocreomycetidae</taxon>
        <taxon>Hypocreales</taxon>
        <taxon>Hypocreaceae</taxon>
        <taxon>Trichoderma</taxon>
    </lineage>
</organism>
<proteinExistence type="predicted"/>
<evidence type="ECO:0000259" key="1">
    <source>
        <dbReference type="Pfam" id="PF06985"/>
    </source>
</evidence>
<dbReference type="InterPro" id="IPR052895">
    <property type="entry name" value="HetReg/Transcr_Mod"/>
</dbReference>